<organism evidence="1">
    <name type="scientific">viral metagenome</name>
    <dbReference type="NCBI Taxonomy" id="1070528"/>
    <lineage>
        <taxon>unclassified sequences</taxon>
        <taxon>metagenomes</taxon>
        <taxon>organismal metagenomes</taxon>
    </lineage>
</organism>
<reference evidence="1" key="1">
    <citation type="journal article" date="2020" name="Nature">
        <title>Giant virus diversity and host interactions through global metagenomics.</title>
        <authorList>
            <person name="Schulz F."/>
            <person name="Roux S."/>
            <person name="Paez-Espino D."/>
            <person name="Jungbluth S."/>
            <person name="Walsh D.A."/>
            <person name="Denef V.J."/>
            <person name="McMahon K.D."/>
            <person name="Konstantinidis K.T."/>
            <person name="Eloe-Fadrosh E.A."/>
            <person name="Kyrpides N.C."/>
            <person name="Woyke T."/>
        </authorList>
    </citation>
    <scope>NUCLEOTIDE SEQUENCE</scope>
    <source>
        <strain evidence="1">GVMAG-S-1024976-23</strain>
    </source>
</reference>
<accession>A0A6C0AHL2</accession>
<sequence length="581" mass="64274">MYPTIISLQDLDFEKLDILPGTAKFAVADFAILNAGSIYDLSIIVDRYGQNLKKSCSGLVFSESNIETKFAEDVSGTSSITGILDNGLTLSNEMMHQNIIQPISNFDSVLKGILFAKMVHSVFDMDDGTIKSYDFTDPSKRNESIFFDNDQTLNVANNIKYQTVGLDSSGNGNGVDDSGNIVYYDSAFNQTITNWYGVSGESILNSEVEYWNARTGLDLSGNETDLIAFNEGSKLMVMYSISTTFKQPNNDFHGKFSVNVANLPAFVTTSTNNVVDDTVVLRPGIGDSSFESRFILEYNVNPITNYLTGHKFEDVGGYASTTDRPTGSLRAAVDQWIDGSWDESVGGHISTWDTSEVTDFSMLFLNKSNFNEDLTHWDVSSATNMGGMFQYAYVFNQDISNWDVSSAEDMSTMFYYTSSFNQDIGDWDVSSASNMNSMFNGASAFNQDIGDWKTSSVTRMDTMFANADAFDQDIGDWDVSIVTDMYGMFDRAGAFNQDISTWNVSSVTLMERMFHDASSFNPSPAAVWAWEVSNVGDMDKMFDGASSFNQDISNWNTSSGVSDSNMYVGCPIQDSYKAPYT</sequence>
<protein>
    <recommendedName>
        <fullName evidence="2">BspA family leucine-rich repeat surface protein</fullName>
    </recommendedName>
</protein>
<dbReference type="AlphaFoldDB" id="A0A6C0AHL2"/>
<dbReference type="EMBL" id="MN740606">
    <property type="protein sequence ID" value="QHS78855.1"/>
    <property type="molecule type" value="Genomic_DNA"/>
</dbReference>
<evidence type="ECO:0000313" key="1">
    <source>
        <dbReference type="EMBL" id="QHS78855.1"/>
    </source>
</evidence>
<dbReference type="NCBIfam" id="TIGR02167">
    <property type="entry name" value="Liste_lipo_26"/>
    <property type="match status" value="4"/>
</dbReference>
<name>A0A6C0AHL2_9ZZZZ</name>
<dbReference type="InterPro" id="IPR011889">
    <property type="entry name" value="Liste_lipo_26"/>
</dbReference>
<dbReference type="InterPro" id="IPR005046">
    <property type="entry name" value="DUF285"/>
</dbReference>
<evidence type="ECO:0008006" key="2">
    <source>
        <dbReference type="Google" id="ProtNLM"/>
    </source>
</evidence>
<proteinExistence type="predicted"/>
<dbReference type="Pfam" id="PF03382">
    <property type="entry name" value="DUF285"/>
    <property type="match status" value="2"/>
</dbReference>